<accession>A0ABU9AQX8</accession>
<protein>
    <submittedName>
        <fullName evidence="4">Response regulator</fullName>
    </submittedName>
</protein>
<evidence type="ECO:0000256" key="2">
    <source>
        <dbReference type="PROSITE-ProRule" id="PRU00169"/>
    </source>
</evidence>
<dbReference type="Gene3D" id="3.40.50.2300">
    <property type="match status" value="1"/>
</dbReference>
<evidence type="ECO:0000313" key="4">
    <source>
        <dbReference type="EMBL" id="MEK7949222.1"/>
    </source>
</evidence>
<dbReference type="PROSITE" id="PS50110">
    <property type="entry name" value="RESPONSE_REGULATORY"/>
    <property type="match status" value="1"/>
</dbReference>
<dbReference type="SUPFAM" id="SSF52172">
    <property type="entry name" value="CheY-like"/>
    <property type="match status" value="1"/>
</dbReference>
<dbReference type="RefSeq" id="WP_341402642.1">
    <property type="nucleotide sequence ID" value="NZ_JBBUKT010000001.1"/>
</dbReference>
<dbReference type="Pfam" id="PF00072">
    <property type="entry name" value="Response_reg"/>
    <property type="match status" value="1"/>
</dbReference>
<name>A0ABU9AQX8_9BACT</name>
<dbReference type="PANTHER" id="PTHR44591">
    <property type="entry name" value="STRESS RESPONSE REGULATOR PROTEIN 1"/>
    <property type="match status" value="1"/>
</dbReference>
<evidence type="ECO:0000256" key="1">
    <source>
        <dbReference type="ARBA" id="ARBA00022553"/>
    </source>
</evidence>
<organism evidence="4 5">
    <name type="scientific">Luteolibacter soli</name>
    <dbReference type="NCBI Taxonomy" id="3135280"/>
    <lineage>
        <taxon>Bacteria</taxon>
        <taxon>Pseudomonadati</taxon>
        <taxon>Verrucomicrobiota</taxon>
        <taxon>Verrucomicrobiia</taxon>
        <taxon>Verrucomicrobiales</taxon>
        <taxon>Verrucomicrobiaceae</taxon>
        <taxon>Luteolibacter</taxon>
    </lineage>
</organism>
<reference evidence="4 5" key="1">
    <citation type="submission" date="2024-04" db="EMBL/GenBank/DDBJ databases">
        <title>Luteolibacter sp. isolated from soil.</title>
        <authorList>
            <person name="An J."/>
        </authorList>
    </citation>
    <scope>NUCLEOTIDE SEQUENCE [LARGE SCALE GENOMIC DNA]</scope>
    <source>
        <strain evidence="4 5">Y139</strain>
    </source>
</reference>
<dbReference type="InterPro" id="IPR050595">
    <property type="entry name" value="Bact_response_regulator"/>
</dbReference>
<dbReference type="PANTHER" id="PTHR44591:SF25">
    <property type="entry name" value="CHEMOTAXIS TWO-COMPONENT RESPONSE REGULATOR"/>
    <property type="match status" value="1"/>
</dbReference>
<dbReference type="SMART" id="SM00448">
    <property type="entry name" value="REC"/>
    <property type="match status" value="1"/>
</dbReference>
<feature type="modified residue" description="4-aspartylphosphate" evidence="2">
    <location>
        <position position="56"/>
    </location>
</feature>
<sequence>MVEEKREIVVVDDDSSMSQAIERLIVTSGWRARSFASAEDLLVWDQHAGIIFLVLDIQLPGMSGLDLHQHLASCGIRPPVVFITGYDQPYFRQRAEEAGAVAYLTKPFSGQLLTDAIRRHLSAA</sequence>
<proteinExistence type="predicted"/>
<comment type="caution">
    <text evidence="4">The sequence shown here is derived from an EMBL/GenBank/DDBJ whole genome shotgun (WGS) entry which is preliminary data.</text>
</comment>
<keyword evidence="5" id="KW-1185">Reference proteome</keyword>
<dbReference type="Proteomes" id="UP001371305">
    <property type="component" value="Unassembled WGS sequence"/>
</dbReference>
<dbReference type="InterPro" id="IPR011006">
    <property type="entry name" value="CheY-like_superfamily"/>
</dbReference>
<evidence type="ECO:0000259" key="3">
    <source>
        <dbReference type="PROSITE" id="PS50110"/>
    </source>
</evidence>
<keyword evidence="1 2" id="KW-0597">Phosphoprotein</keyword>
<feature type="domain" description="Response regulatory" evidence="3">
    <location>
        <begin position="7"/>
        <end position="121"/>
    </location>
</feature>
<dbReference type="EMBL" id="JBBUKT010000001">
    <property type="protein sequence ID" value="MEK7949222.1"/>
    <property type="molecule type" value="Genomic_DNA"/>
</dbReference>
<evidence type="ECO:0000313" key="5">
    <source>
        <dbReference type="Proteomes" id="UP001371305"/>
    </source>
</evidence>
<dbReference type="InterPro" id="IPR001789">
    <property type="entry name" value="Sig_transdc_resp-reg_receiver"/>
</dbReference>
<gene>
    <name evidence="4" type="ORF">WKV53_01870</name>
</gene>